<dbReference type="GeneID" id="113212647"/>
<evidence type="ECO:0000256" key="6">
    <source>
        <dbReference type="ARBA" id="ARBA00044768"/>
    </source>
</evidence>
<sequence>MASSNSPTIAPTVFYKTSPVTAKLVKAELRASRLPPEVEVPLWLRSLSQGPTTRWQVFRKQADALKYSRDHSEGLMTFAVQEKDGTRRFLSAHPVLFWFYDCHKPPEERRSFEVITEGAVCKLYFDLEFDKEFNSGSNGVEMVETFINIVLHFLKEEFGLSCNRTNVLDLDSTTPFKFSRHLVFQFSNIYFRNNYNAGNFVKMICDKVRLMVGCQETLQDFCTRCGITTDLFKNLFIFDKHGVTKLFCDEAVYTKNRHFRLYKSSKWGKNSPLLLSLENLYKPIEEKKERLAEKQLFLDSLITHVCETSQDLTILEFGPKDQKIYVVKNSSHLPDCPVVREEGVSSPQPVLDRYIKRLVSPGVIRRSTYSSELCRIIYEISGNRFCHNIGRQHKSNNVYYVVDLKNFEYYQKCHDPDCSGYRSKENNLPPEIVFLLENEGDAVFESVSTMSDKELIDVWHAVSYVAATEELESNVSFESPNYFPEFGMSDSELLNSTLTMNENDSFE</sequence>
<keyword evidence="3" id="KW-0548">Nucleotidyltransferase</keyword>
<dbReference type="GO" id="GO:0005634">
    <property type="term" value="C:nucleus"/>
    <property type="evidence" value="ECO:0007669"/>
    <property type="project" value="TreeGrafter"/>
</dbReference>
<evidence type="ECO:0000256" key="1">
    <source>
        <dbReference type="ARBA" id="ARBA00009762"/>
    </source>
</evidence>
<dbReference type="GO" id="GO:0006264">
    <property type="term" value="P:mitochondrial DNA replication"/>
    <property type="evidence" value="ECO:0007669"/>
    <property type="project" value="TreeGrafter"/>
</dbReference>
<name>A0A6J1T106_FRAOC</name>
<evidence type="ECO:0000313" key="8">
    <source>
        <dbReference type="Proteomes" id="UP000504606"/>
    </source>
</evidence>
<keyword evidence="8" id="KW-1185">Reference proteome</keyword>
<dbReference type="GO" id="GO:0042276">
    <property type="term" value="P:error-prone translesion synthesis"/>
    <property type="evidence" value="ECO:0007669"/>
    <property type="project" value="InterPro"/>
</dbReference>
<dbReference type="GO" id="GO:0031297">
    <property type="term" value="P:replication fork processing"/>
    <property type="evidence" value="ECO:0007669"/>
    <property type="project" value="TreeGrafter"/>
</dbReference>
<evidence type="ECO:0000256" key="4">
    <source>
        <dbReference type="ARBA" id="ARBA00026139"/>
    </source>
</evidence>
<reference evidence="9" key="1">
    <citation type="submission" date="2025-08" db="UniProtKB">
        <authorList>
            <consortium name="RefSeq"/>
        </authorList>
    </citation>
    <scope>IDENTIFICATION</scope>
    <source>
        <tissue evidence="9">Whole organism</tissue>
    </source>
</reference>
<dbReference type="RefSeq" id="XP_026287224.2">
    <property type="nucleotide sequence ID" value="XM_026431439.2"/>
</dbReference>
<comment type="similarity">
    <text evidence="1">Belongs to the eukaryotic-type primase small subunit family.</text>
</comment>
<evidence type="ECO:0000256" key="2">
    <source>
        <dbReference type="ARBA" id="ARBA00012417"/>
    </source>
</evidence>
<dbReference type="KEGG" id="foc:113212647"/>
<dbReference type="GO" id="GO:0005759">
    <property type="term" value="C:mitochondrial matrix"/>
    <property type="evidence" value="ECO:0007669"/>
    <property type="project" value="TreeGrafter"/>
</dbReference>
<evidence type="ECO:0000256" key="5">
    <source>
        <dbReference type="ARBA" id="ARBA00044677"/>
    </source>
</evidence>
<evidence type="ECO:0000256" key="3">
    <source>
        <dbReference type="ARBA" id="ARBA00022932"/>
    </source>
</evidence>
<gene>
    <name evidence="9" type="primary">LOC113212647</name>
</gene>
<dbReference type="PANTHER" id="PTHR31399:SF0">
    <property type="entry name" value="DNA-DIRECTED PRIMASE_POLYMERASE PROTEIN"/>
    <property type="match status" value="1"/>
</dbReference>
<dbReference type="EC" id="2.7.7.7" evidence="2"/>
<proteinExistence type="inferred from homology"/>
<protein>
    <recommendedName>
        <fullName evidence="4">DNA-directed primase/polymerase protein</fullName>
        <ecNumber evidence="6">2.7.7.102</ecNumber>
        <ecNumber evidence="2">2.7.7.7</ecNumber>
    </recommendedName>
</protein>
<dbReference type="Pfam" id="PF03121">
    <property type="entry name" value="Herpes_UL52"/>
    <property type="match status" value="1"/>
</dbReference>
<evidence type="ECO:0000313" key="9">
    <source>
        <dbReference type="RefSeq" id="XP_026287224.2"/>
    </source>
</evidence>
<dbReference type="Proteomes" id="UP000504606">
    <property type="component" value="Unplaced"/>
</dbReference>
<dbReference type="GO" id="GO:0003682">
    <property type="term" value="F:chromatin binding"/>
    <property type="evidence" value="ECO:0007669"/>
    <property type="project" value="TreeGrafter"/>
</dbReference>
<dbReference type="EC" id="2.7.7.102" evidence="6"/>
<dbReference type="PANTHER" id="PTHR31399">
    <property type="entry name" value="DNA-DIRECTED PRIMASE / POLYMERASE PROTEIN"/>
    <property type="match status" value="1"/>
</dbReference>
<comment type="catalytic activity">
    <reaction evidence="7">
        <text>DNA(n) + a 2'-deoxyribonucleoside 5'-triphosphate = DNA(n+1) + diphosphate</text>
        <dbReference type="Rhea" id="RHEA:22508"/>
        <dbReference type="Rhea" id="RHEA-COMP:17339"/>
        <dbReference type="Rhea" id="RHEA-COMP:17340"/>
        <dbReference type="ChEBI" id="CHEBI:33019"/>
        <dbReference type="ChEBI" id="CHEBI:61560"/>
        <dbReference type="ChEBI" id="CHEBI:173112"/>
        <dbReference type="EC" id="2.7.7.7"/>
    </reaction>
    <physiologicalReaction direction="left-to-right" evidence="7">
        <dbReference type="Rhea" id="RHEA:22509"/>
    </physiologicalReaction>
</comment>
<accession>A0A6J1T106</accession>
<dbReference type="InterPro" id="IPR044917">
    <property type="entry name" value="PRIMPOL"/>
</dbReference>
<dbReference type="GO" id="GO:0009411">
    <property type="term" value="P:response to UV"/>
    <property type="evidence" value="ECO:0007669"/>
    <property type="project" value="TreeGrafter"/>
</dbReference>
<comment type="catalytic activity">
    <reaction evidence="5">
        <text>ssDNA + n NTP = ssDNA/pppN(pN)n-1 hybrid + (n-1) diphosphate.</text>
        <dbReference type="EC" id="2.7.7.102"/>
    </reaction>
</comment>
<organism evidence="8 9">
    <name type="scientific">Frankliniella occidentalis</name>
    <name type="common">Western flower thrips</name>
    <name type="synonym">Euthrips occidentalis</name>
    <dbReference type="NCBI Taxonomy" id="133901"/>
    <lineage>
        <taxon>Eukaryota</taxon>
        <taxon>Metazoa</taxon>
        <taxon>Ecdysozoa</taxon>
        <taxon>Arthropoda</taxon>
        <taxon>Hexapoda</taxon>
        <taxon>Insecta</taxon>
        <taxon>Pterygota</taxon>
        <taxon>Neoptera</taxon>
        <taxon>Paraneoptera</taxon>
        <taxon>Thysanoptera</taxon>
        <taxon>Terebrantia</taxon>
        <taxon>Thripoidea</taxon>
        <taxon>Thripidae</taxon>
        <taxon>Frankliniella</taxon>
    </lineage>
</organism>
<evidence type="ECO:0000256" key="7">
    <source>
        <dbReference type="ARBA" id="ARBA00047303"/>
    </source>
</evidence>
<keyword evidence="3" id="KW-0808">Transferase</keyword>
<dbReference type="AlphaFoldDB" id="A0A6J1T106"/>
<keyword evidence="3" id="KW-0239">DNA-directed DNA polymerase</keyword>
<dbReference type="GO" id="GO:0003887">
    <property type="term" value="F:DNA-directed DNA polymerase activity"/>
    <property type="evidence" value="ECO:0007669"/>
    <property type="project" value="UniProtKB-KW"/>
</dbReference>